<protein>
    <submittedName>
        <fullName evidence="2">Putative membrane or secreted protein</fullName>
    </submittedName>
</protein>
<feature type="transmembrane region" description="Helical" evidence="1">
    <location>
        <begin position="16"/>
        <end position="35"/>
    </location>
</feature>
<comment type="caution">
    <text evidence="2">The sequence shown here is derived from an EMBL/GenBank/DDBJ whole genome shotgun (WGS) entry which is preliminary data.</text>
</comment>
<keyword evidence="1" id="KW-1133">Transmembrane helix</keyword>
<dbReference type="EMBL" id="ANOH01000263">
    <property type="protein sequence ID" value="EMI54730.1"/>
    <property type="molecule type" value="Genomic_DNA"/>
</dbReference>
<keyword evidence="3" id="KW-1185">Reference proteome</keyword>
<proteinExistence type="predicted"/>
<gene>
    <name evidence="2" type="ORF">RSSM_03846</name>
</gene>
<dbReference type="AlphaFoldDB" id="M5TZW6"/>
<dbReference type="OrthoDB" id="285916at2"/>
<dbReference type="RefSeq" id="WP_008681616.1">
    <property type="nucleotide sequence ID" value="NZ_ANOH01000263.1"/>
</dbReference>
<evidence type="ECO:0000313" key="2">
    <source>
        <dbReference type="EMBL" id="EMI54730.1"/>
    </source>
</evidence>
<keyword evidence="1" id="KW-0472">Membrane</keyword>
<dbReference type="PATRIC" id="fig|1263870.3.peg.4078"/>
<organism evidence="2 3">
    <name type="scientific">Rhodopirellula sallentina SM41</name>
    <dbReference type="NCBI Taxonomy" id="1263870"/>
    <lineage>
        <taxon>Bacteria</taxon>
        <taxon>Pseudomonadati</taxon>
        <taxon>Planctomycetota</taxon>
        <taxon>Planctomycetia</taxon>
        <taxon>Pirellulales</taxon>
        <taxon>Pirellulaceae</taxon>
        <taxon>Rhodopirellula</taxon>
    </lineage>
</organism>
<sequence>MTNQHRTHSRSDRGTVLIAVLVCLTVASAITGVALQSSLRSRRHMNVQWQLEQTRLLLDAGIRRAMTRGADNPDYEGESWSVDDALEAFPVANVEIRPTQDDASENSNLRLYRVTALIQNRDRIPVQTKRSQIIRIHRKPTATPLINP</sequence>
<evidence type="ECO:0000256" key="1">
    <source>
        <dbReference type="SAM" id="Phobius"/>
    </source>
</evidence>
<name>M5TZW6_9BACT</name>
<keyword evidence="1" id="KW-0812">Transmembrane</keyword>
<evidence type="ECO:0000313" key="3">
    <source>
        <dbReference type="Proteomes" id="UP000011885"/>
    </source>
</evidence>
<reference evidence="2 3" key="1">
    <citation type="journal article" date="2013" name="Mar. Genomics">
        <title>Expression of sulfatases in Rhodopirellula baltica and the diversity of sulfatases in the genus Rhodopirellula.</title>
        <authorList>
            <person name="Wegner C.E."/>
            <person name="Richter-Heitmann T."/>
            <person name="Klindworth A."/>
            <person name="Klockow C."/>
            <person name="Richter M."/>
            <person name="Achstetter T."/>
            <person name="Glockner F.O."/>
            <person name="Harder J."/>
        </authorList>
    </citation>
    <scope>NUCLEOTIDE SEQUENCE [LARGE SCALE GENOMIC DNA]</scope>
    <source>
        <strain evidence="2 3">SM41</strain>
    </source>
</reference>
<dbReference type="Proteomes" id="UP000011885">
    <property type="component" value="Unassembled WGS sequence"/>
</dbReference>
<accession>M5TZW6</accession>